<evidence type="ECO:0000313" key="5">
    <source>
        <dbReference type="Proteomes" id="UP001170717"/>
    </source>
</evidence>
<dbReference type="GO" id="GO:0003677">
    <property type="term" value="F:DNA binding"/>
    <property type="evidence" value="ECO:0007669"/>
    <property type="project" value="UniProtKB-UniRule"/>
</dbReference>
<dbReference type="Gene3D" id="1.10.357.10">
    <property type="entry name" value="Tetracycline Repressor, domain 2"/>
    <property type="match status" value="1"/>
</dbReference>
<comment type="caution">
    <text evidence="4">The sequence shown here is derived from an EMBL/GenBank/DDBJ whole genome shotgun (WGS) entry which is preliminary data.</text>
</comment>
<dbReference type="AlphaFoldDB" id="A0AAW7Z2B4"/>
<dbReference type="PROSITE" id="PS50977">
    <property type="entry name" value="HTH_TETR_2"/>
    <property type="match status" value="1"/>
</dbReference>
<feature type="domain" description="HTH tetR-type" evidence="3">
    <location>
        <begin position="12"/>
        <end position="72"/>
    </location>
</feature>
<dbReference type="SUPFAM" id="SSF46689">
    <property type="entry name" value="Homeodomain-like"/>
    <property type="match status" value="1"/>
</dbReference>
<proteinExistence type="predicted"/>
<dbReference type="PANTHER" id="PTHR30328:SF54">
    <property type="entry name" value="HTH-TYPE TRANSCRIPTIONAL REPRESSOR SCO4008"/>
    <property type="match status" value="1"/>
</dbReference>
<dbReference type="InterPro" id="IPR001647">
    <property type="entry name" value="HTH_TetR"/>
</dbReference>
<sequence length="209" mass="23656">MTKPTKTQANRAKTEAGILRAAEEVFAQKGFAGSSMDAVAQQAGLSKQLILYYFPGKDKLYQAVLENMIDLWLEKMQFNDDPEASPASTIRQYIQQKIELSRDYPNGSKVFAHEIINGAPVLKTYLIENLKPAFERDVKIIERWIADGHIRPVDPKHLFFTIWAATQTYADFSTQIQLLLGKPALEQDDFNEATEFLCNFVLSALDAQH</sequence>
<gene>
    <name evidence="4" type="ORF">Q4527_09120</name>
</gene>
<dbReference type="GO" id="GO:0045892">
    <property type="term" value="P:negative regulation of DNA-templated transcription"/>
    <property type="evidence" value="ECO:0007669"/>
    <property type="project" value="InterPro"/>
</dbReference>
<dbReference type="SUPFAM" id="SSF48498">
    <property type="entry name" value="Tetracyclin repressor-like, C-terminal domain"/>
    <property type="match status" value="1"/>
</dbReference>
<dbReference type="InterPro" id="IPR036271">
    <property type="entry name" value="Tet_transcr_reg_TetR-rel_C_sf"/>
</dbReference>
<dbReference type="InterPro" id="IPR050109">
    <property type="entry name" value="HTH-type_TetR-like_transc_reg"/>
</dbReference>
<evidence type="ECO:0000256" key="2">
    <source>
        <dbReference type="PROSITE-ProRule" id="PRU00335"/>
    </source>
</evidence>
<dbReference type="PRINTS" id="PR00455">
    <property type="entry name" value="HTHTETR"/>
</dbReference>
<dbReference type="InterPro" id="IPR009057">
    <property type="entry name" value="Homeodomain-like_sf"/>
</dbReference>
<evidence type="ECO:0000256" key="1">
    <source>
        <dbReference type="ARBA" id="ARBA00023125"/>
    </source>
</evidence>
<reference evidence="4" key="1">
    <citation type="submission" date="2023-07" db="EMBL/GenBank/DDBJ databases">
        <title>Genome content predicts the carbon catabolic preferences of heterotrophic bacteria.</title>
        <authorList>
            <person name="Gralka M."/>
        </authorList>
    </citation>
    <scope>NUCLEOTIDE SEQUENCE</scope>
    <source>
        <strain evidence="4">F2M12</strain>
    </source>
</reference>
<feature type="DNA-binding region" description="H-T-H motif" evidence="2">
    <location>
        <begin position="35"/>
        <end position="54"/>
    </location>
</feature>
<name>A0AAW7Z2B4_9ALTE</name>
<dbReference type="Pfam" id="PF08362">
    <property type="entry name" value="TetR_C_3"/>
    <property type="match status" value="1"/>
</dbReference>
<dbReference type="Proteomes" id="UP001170717">
    <property type="component" value="Unassembled WGS sequence"/>
</dbReference>
<dbReference type="EMBL" id="JAUOQI010000005">
    <property type="protein sequence ID" value="MDO6577554.1"/>
    <property type="molecule type" value="Genomic_DNA"/>
</dbReference>
<accession>A0AAW7Z2B4</accession>
<dbReference type="InterPro" id="IPR013573">
    <property type="entry name" value="Tscrpt_reg_YcdC_C"/>
</dbReference>
<protein>
    <submittedName>
        <fullName evidence="4">TetR family transcriptional regulator C-terminal domain-containing protein</fullName>
    </submittedName>
</protein>
<dbReference type="PANTHER" id="PTHR30328">
    <property type="entry name" value="TRANSCRIPTIONAL REPRESSOR"/>
    <property type="match status" value="1"/>
</dbReference>
<keyword evidence="1 2" id="KW-0238">DNA-binding</keyword>
<organism evidence="4 5">
    <name type="scientific">Alteromonas stellipolaris</name>
    <dbReference type="NCBI Taxonomy" id="233316"/>
    <lineage>
        <taxon>Bacteria</taxon>
        <taxon>Pseudomonadati</taxon>
        <taxon>Pseudomonadota</taxon>
        <taxon>Gammaproteobacteria</taxon>
        <taxon>Alteromonadales</taxon>
        <taxon>Alteromonadaceae</taxon>
        <taxon>Alteromonas/Salinimonas group</taxon>
        <taxon>Alteromonas</taxon>
    </lineage>
</organism>
<dbReference type="RefSeq" id="WP_061996825.1">
    <property type="nucleotide sequence ID" value="NZ_JAUOQI010000005.1"/>
</dbReference>
<evidence type="ECO:0000259" key="3">
    <source>
        <dbReference type="PROSITE" id="PS50977"/>
    </source>
</evidence>
<dbReference type="Gene3D" id="1.10.10.60">
    <property type="entry name" value="Homeodomain-like"/>
    <property type="match status" value="1"/>
</dbReference>
<evidence type="ECO:0000313" key="4">
    <source>
        <dbReference type="EMBL" id="MDO6577554.1"/>
    </source>
</evidence>
<dbReference type="Pfam" id="PF00440">
    <property type="entry name" value="TetR_N"/>
    <property type="match status" value="1"/>
</dbReference>